<organism evidence="1 2">
    <name type="scientific">Ophiophagus hannah</name>
    <name type="common">King cobra</name>
    <name type="synonym">Naja hannah</name>
    <dbReference type="NCBI Taxonomy" id="8665"/>
    <lineage>
        <taxon>Eukaryota</taxon>
        <taxon>Metazoa</taxon>
        <taxon>Chordata</taxon>
        <taxon>Craniata</taxon>
        <taxon>Vertebrata</taxon>
        <taxon>Euteleostomi</taxon>
        <taxon>Lepidosauria</taxon>
        <taxon>Squamata</taxon>
        <taxon>Bifurcata</taxon>
        <taxon>Unidentata</taxon>
        <taxon>Episquamata</taxon>
        <taxon>Toxicofera</taxon>
        <taxon>Serpentes</taxon>
        <taxon>Colubroidea</taxon>
        <taxon>Elapidae</taxon>
        <taxon>Elapinae</taxon>
        <taxon>Ophiophagus</taxon>
    </lineage>
</organism>
<comment type="caution">
    <text evidence="1">The sequence shown here is derived from an EMBL/GenBank/DDBJ whole genome shotgun (WGS) entry which is preliminary data.</text>
</comment>
<dbReference type="Proteomes" id="UP000018936">
    <property type="component" value="Unassembled WGS sequence"/>
</dbReference>
<keyword evidence="2" id="KW-1185">Reference proteome</keyword>
<name>V8NWG3_OPHHA</name>
<sequence>MIGGYLLQAVDLIALQKKLERDLRINTLKKTSFVPANDDKLRVHFRNGYRNKEDIYNLKPMLSVKGFTNDSVIMEQGLGFTNVSVTMEQGLVVDELTFGFQDLRTCPEITIFKYIGRYFGI</sequence>
<protein>
    <submittedName>
        <fullName evidence="1">Uncharacterized protein</fullName>
    </submittedName>
</protein>
<dbReference type="AlphaFoldDB" id="V8NWG3"/>
<dbReference type="EMBL" id="AZIM01001698">
    <property type="protein sequence ID" value="ETE65988.1"/>
    <property type="molecule type" value="Genomic_DNA"/>
</dbReference>
<reference evidence="1 2" key="1">
    <citation type="journal article" date="2013" name="Proc. Natl. Acad. Sci. U.S.A.">
        <title>The king cobra genome reveals dynamic gene evolution and adaptation in the snake venom system.</title>
        <authorList>
            <person name="Vonk F.J."/>
            <person name="Casewell N.R."/>
            <person name="Henkel C.V."/>
            <person name="Heimberg A.M."/>
            <person name="Jansen H.J."/>
            <person name="McCleary R.J."/>
            <person name="Kerkkamp H.M."/>
            <person name="Vos R.A."/>
            <person name="Guerreiro I."/>
            <person name="Calvete J.J."/>
            <person name="Wuster W."/>
            <person name="Woods A.E."/>
            <person name="Logan J.M."/>
            <person name="Harrison R.A."/>
            <person name="Castoe T.A."/>
            <person name="de Koning A.P."/>
            <person name="Pollock D.D."/>
            <person name="Yandell M."/>
            <person name="Calderon D."/>
            <person name="Renjifo C."/>
            <person name="Currier R.B."/>
            <person name="Salgado D."/>
            <person name="Pla D."/>
            <person name="Sanz L."/>
            <person name="Hyder A.S."/>
            <person name="Ribeiro J.M."/>
            <person name="Arntzen J.W."/>
            <person name="van den Thillart G.E."/>
            <person name="Boetzer M."/>
            <person name="Pirovano W."/>
            <person name="Dirks R.P."/>
            <person name="Spaink H.P."/>
            <person name="Duboule D."/>
            <person name="McGlinn E."/>
            <person name="Kini R.M."/>
            <person name="Richardson M.K."/>
        </authorList>
    </citation>
    <scope>NUCLEOTIDE SEQUENCE</scope>
    <source>
        <tissue evidence="1">Blood</tissue>
    </source>
</reference>
<accession>V8NWG3</accession>
<feature type="non-terminal residue" evidence="1">
    <location>
        <position position="1"/>
    </location>
</feature>
<evidence type="ECO:0000313" key="1">
    <source>
        <dbReference type="EMBL" id="ETE65988.1"/>
    </source>
</evidence>
<proteinExistence type="predicted"/>
<evidence type="ECO:0000313" key="2">
    <source>
        <dbReference type="Proteomes" id="UP000018936"/>
    </source>
</evidence>
<gene>
    <name evidence="1" type="ORF">L345_08244</name>
</gene>